<dbReference type="EMBL" id="JANBPW010001706">
    <property type="protein sequence ID" value="KAJ1943441.1"/>
    <property type="molecule type" value="Genomic_DNA"/>
</dbReference>
<reference evidence="1" key="1">
    <citation type="submission" date="2022-07" db="EMBL/GenBank/DDBJ databases">
        <title>Phylogenomic reconstructions and comparative analyses of Kickxellomycotina fungi.</title>
        <authorList>
            <person name="Reynolds N.K."/>
            <person name="Stajich J.E."/>
            <person name="Barry K."/>
            <person name="Grigoriev I.V."/>
            <person name="Crous P."/>
            <person name="Smith M.E."/>
        </authorList>
    </citation>
    <scope>NUCLEOTIDE SEQUENCE</scope>
    <source>
        <strain evidence="1">NRRL 5244</strain>
    </source>
</reference>
<proteinExistence type="predicted"/>
<keyword evidence="2" id="KW-1185">Reference proteome</keyword>
<protein>
    <submittedName>
        <fullName evidence="1">Pre-mRNA-splicing factor cwc26</fullName>
    </submittedName>
</protein>
<comment type="caution">
    <text evidence="1">The sequence shown here is derived from an EMBL/GenBank/DDBJ whole genome shotgun (WGS) entry which is preliminary data.</text>
</comment>
<accession>A0ACC1J9T8</accession>
<name>A0ACC1J9T8_9FUNG</name>
<gene>
    <name evidence="1" type="primary">CWC26</name>
    <name evidence="1" type="ORF">FBU59_002910</name>
</gene>
<evidence type="ECO:0000313" key="2">
    <source>
        <dbReference type="Proteomes" id="UP001150603"/>
    </source>
</evidence>
<organism evidence="1 2">
    <name type="scientific">Linderina macrospora</name>
    <dbReference type="NCBI Taxonomy" id="4868"/>
    <lineage>
        <taxon>Eukaryota</taxon>
        <taxon>Fungi</taxon>
        <taxon>Fungi incertae sedis</taxon>
        <taxon>Zoopagomycota</taxon>
        <taxon>Kickxellomycotina</taxon>
        <taxon>Kickxellomycetes</taxon>
        <taxon>Kickxellales</taxon>
        <taxon>Kickxellaceae</taxon>
        <taxon>Linderina</taxon>
    </lineage>
</organism>
<sequence>MSLQDYLAKNYGAVDQKKKKKKRPKSTDTVSSSAAYGTTIIDNTEPEFLPPSLPEPDAASTQTKPKAPKFKDTASTWRSIGTSSAPLSDAFLPEDDDERPAIAMGAELIDEIRAKEREKELERVQRRKERHERKKLKRMAESQHQQLSPKHAKPMDDDDDGQPAEHFGLLTADVVKADNDRARARLQRRIEEAAGTESTETVYRDAHGRKIDIEQARQNETERRQRKAHREAMQKEFNKGLVQRRSRSSADTKDLETERKEKIHWDDPALTFLKNKKPEKQLYPEYKGAAPPNRFGIRPGYRWDGVDRSNGFEKNMFGRQASSSARRQDEYAYSIADW</sequence>
<evidence type="ECO:0000313" key="1">
    <source>
        <dbReference type="EMBL" id="KAJ1943441.1"/>
    </source>
</evidence>
<dbReference type="Proteomes" id="UP001150603">
    <property type="component" value="Unassembled WGS sequence"/>
</dbReference>